<gene>
    <name evidence="1" type="ORF">Kalk_02345</name>
</gene>
<sequence>MSLLSLAAGYNVGCTGKRPSSFKAVFSGCDDTAGNHYIAQLTPSGEVAVRIKVPLRVHGSVFVREINSALFFARRPGNQLYQLDVGSGRLVHTFTNTPDRHFYGHGVVSADGETLFATENNTADLSGVIGVYSLAGSPRKVAEFPSGGIGPHQLALLPDQKTLVVANGGMATHPSSERSVLNLDTMAPNLAYLNINDGELLELHEPLHHKMSVRHLDVATDGSVVFGVQYQGELNDTVPLVGSHKRGEPIRWFDLPVAMQRRAKQYTASVAIDNAGRYVVVSCPRGNMLGCWDLASGHLIQQLDSPDAAGLYRLPHSGWISSNGYGDVSLLKYADQRLERSAVAHSALRWDNHLTVI</sequence>
<organism evidence="1 2">
    <name type="scientific">Ketobacter alkanivorans</name>
    <dbReference type="NCBI Taxonomy" id="1917421"/>
    <lineage>
        <taxon>Bacteria</taxon>
        <taxon>Pseudomonadati</taxon>
        <taxon>Pseudomonadota</taxon>
        <taxon>Gammaproteobacteria</taxon>
        <taxon>Pseudomonadales</taxon>
        <taxon>Ketobacteraceae</taxon>
        <taxon>Ketobacter</taxon>
    </lineage>
</organism>
<dbReference type="InterPro" id="IPR008311">
    <property type="entry name" value="UCP028101"/>
</dbReference>
<dbReference type="Gene3D" id="2.130.10.10">
    <property type="entry name" value="YVTN repeat-like/Quinoprotein amine dehydrogenase"/>
    <property type="match status" value="1"/>
</dbReference>
<name>A0A2K9LGJ2_9GAMM</name>
<dbReference type="PIRSF" id="PIRSF028101">
    <property type="entry name" value="UCP028101"/>
    <property type="match status" value="1"/>
</dbReference>
<evidence type="ECO:0008006" key="3">
    <source>
        <dbReference type="Google" id="ProtNLM"/>
    </source>
</evidence>
<dbReference type="EMBL" id="CP022684">
    <property type="protein sequence ID" value="AUM11337.1"/>
    <property type="molecule type" value="Genomic_DNA"/>
</dbReference>
<dbReference type="OrthoDB" id="5624218at2"/>
<proteinExistence type="predicted"/>
<evidence type="ECO:0000313" key="1">
    <source>
        <dbReference type="EMBL" id="AUM11337.1"/>
    </source>
</evidence>
<protein>
    <recommendedName>
        <fullName evidence="3">DUF1513 domain-containing protein</fullName>
    </recommendedName>
</protein>
<dbReference type="KEGG" id="kak:Kalk_02345"/>
<dbReference type="SUPFAM" id="SSF50969">
    <property type="entry name" value="YVTN repeat-like/Quinoprotein amine dehydrogenase"/>
    <property type="match status" value="1"/>
</dbReference>
<keyword evidence="2" id="KW-1185">Reference proteome</keyword>
<evidence type="ECO:0000313" key="2">
    <source>
        <dbReference type="Proteomes" id="UP000235116"/>
    </source>
</evidence>
<dbReference type="InterPro" id="IPR015943">
    <property type="entry name" value="WD40/YVTN_repeat-like_dom_sf"/>
</dbReference>
<dbReference type="Pfam" id="PF07433">
    <property type="entry name" value="DUF1513"/>
    <property type="match status" value="1"/>
</dbReference>
<reference evidence="2" key="1">
    <citation type="submission" date="2017-08" db="EMBL/GenBank/DDBJ databases">
        <title>Direct submision.</title>
        <authorList>
            <person name="Kim S.-J."/>
            <person name="Rhee S.-K."/>
        </authorList>
    </citation>
    <scope>NUCLEOTIDE SEQUENCE [LARGE SCALE GENOMIC DNA]</scope>
    <source>
        <strain evidence="2">GI5</strain>
    </source>
</reference>
<dbReference type="Proteomes" id="UP000235116">
    <property type="component" value="Chromosome"/>
</dbReference>
<dbReference type="InterPro" id="IPR011044">
    <property type="entry name" value="Quino_amine_DH_bsu"/>
</dbReference>
<accession>A0A2K9LGJ2</accession>
<dbReference type="AlphaFoldDB" id="A0A2K9LGJ2"/>
<dbReference type="RefSeq" id="WP_101892677.1">
    <property type="nucleotide sequence ID" value="NZ_CP022684.1"/>
</dbReference>